<feature type="compositionally biased region" description="Polar residues" evidence="18">
    <location>
        <begin position="648"/>
        <end position="657"/>
    </location>
</feature>
<evidence type="ECO:0000256" key="6">
    <source>
        <dbReference type="ARBA" id="ARBA00022443"/>
    </source>
</evidence>
<feature type="compositionally biased region" description="Basic and acidic residues" evidence="18">
    <location>
        <begin position="487"/>
        <end position="502"/>
    </location>
</feature>
<keyword evidence="11" id="KW-0967">Endosome</keyword>
<evidence type="ECO:0000256" key="8">
    <source>
        <dbReference type="ARBA" id="ARBA00022490"/>
    </source>
</evidence>
<keyword evidence="21" id="KW-1185">Reference proteome</keyword>
<feature type="region of interest" description="Disordered" evidence="18">
    <location>
        <begin position="563"/>
        <end position="605"/>
    </location>
</feature>
<proteinExistence type="inferred from homology"/>
<gene>
    <name evidence="20" type="ordered locus">KLTH0E07744g</name>
</gene>
<dbReference type="SUPFAM" id="SSF50044">
    <property type="entry name" value="SH3-domain"/>
    <property type="match status" value="3"/>
</dbReference>
<evidence type="ECO:0000256" key="5">
    <source>
        <dbReference type="ARBA" id="ARBA00020357"/>
    </source>
</evidence>
<dbReference type="InterPro" id="IPR013761">
    <property type="entry name" value="SAM/pointed_sf"/>
</dbReference>
<dbReference type="InterPro" id="IPR001452">
    <property type="entry name" value="SH3_domain"/>
</dbReference>
<keyword evidence="14" id="KW-0206">Cytoskeleton</keyword>
<evidence type="ECO:0000256" key="3">
    <source>
        <dbReference type="ARBA" id="ARBA00004413"/>
    </source>
</evidence>
<dbReference type="CDD" id="cd11775">
    <property type="entry name" value="SH3_Sla1p_3"/>
    <property type="match status" value="1"/>
</dbReference>
<dbReference type="RefSeq" id="XP_002553816.1">
    <property type="nucleotide sequence ID" value="XM_002553770.1"/>
</dbReference>
<dbReference type="HOGENOM" id="CLU_003674_0_0_1"/>
<dbReference type="Pfam" id="PF24081">
    <property type="entry name" value="PH_SLA1"/>
    <property type="match status" value="1"/>
</dbReference>
<dbReference type="InterPro" id="IPR035821">
    <property type="entry name" value="Sla1_SH3_3"/>
</dbReference>
<dbReference type="Pfam" id="PF00018">
    <property type="entry name" value="SH3_1"/>
    <property type="match status" value="2"/>
</dbReference>
<evidence type="ECO:0000313" key="20">
    <source>
        <dbReference type="EMBL" id="CAR23379.1"/>
    </source>
</evidence>
<evidence type="ECO:0000313" key="21">
    <source>
        <dbReference type="Proteomes" id="UP000002036"/>
    </source>
</evidence>
<evidence type="ECO:0000256" key="7">
    <source>
        <dbReference type="ARBA" id="ARBA00022475"/>
    </source>
</evidence>
<dbReference type="Pfam" id="PF14604">
    <property type="entry name" value="SH3_9"/>
    <property type="match status" value="1"/>
</dbReference>
<dbReference type="GO" id="GO:0003779">
    <property type="term" value="F:actin binding"/>
    <property type="evidence" value="ECO:0007669"/>
    <property type="project" value="UniProtKB-KW"/>
</dbReference>
<keyword evidence="12" id="KW-0472">Membrane</keyword>
<dbReference type="AlphaFoldDB" id="C5DHW8"/>
<dbReference type="STRING" id="559295.C5DHW8"/>
<dbReference type="GO" id="GO:0030479">
    <property type="term" value="C:actin cortical patch"/>
    <property type="evidence" value="ECO:0007669"/>
    <property type="project" value="UniProtKB-SubCell"/>
</dbReference>
<evidence type="ECO:0000256" key="13">
    <source>
        <dbReference type="ARBA" id="ARBA00023203"/>
    </source>
</evidence>
<dbReference type="GO" id="GO:0042802">
    <property type="term" value="F:identical protein binding"/>
    <property type="evidence" value="ECO:0007669"/>
    <property type="project" value="InterPro"/>
</dbReference>
<evidence type="ECO:0000256" key="12">
    <source>
        <dbReference type="ARBA" id="ARBA00023136"/>
    </source>
</evidence>
<dbReference type="GO" id="GO:0030833">
    <property type="term" value="P:regulation of actin filament polymerization"/>
    <property type="evidence" value="ECO:0007669"/>
    <property type="project" value="TreeGrafter"/>
</dbReference>
<dbReference type="OrthoDB" id="26539at2759"/>
<name>C5DHW8_LACTC</name>
<feature type="domain" description="SH3" evidence="19">
    <location>
        <begin position="69"/>
        <end position="132"/>
    </location>
</feature>
<dbReference type="GO" id="GO:0005886">
    <property type="term" value="C:plasma membrane"/>
    <property type="evidence" value="ECO:0007669"/>
    <property type="project" value="UniProtKB-SubCell"/>
</dbReference>
<feature type="compositionally biased region" description="Low complexity" evidence="18">
    <location>
        <begin position="141"/>
        <end position="161"/>
    </location>
</feature>
<comment type="similarity">
    <text evidence="4">Belongs to the SLA1 family.</text>
</comment>
<keyword evidence="9" id="KW-0254">Endocytosis</keyword>
<dbReference type="InterPro" id="IPR056996">
    <property type="entry name" value="PH_SLA1"/>
</dbReference>
<evidence type="ECO:0000259" key="19">
    <source>
        <dbReference type="PROSITE" id="PS50002"/>
    </source>
</evidence>
<feature type="compositionally biased region" description="Basic residues" evidence="18">
    <location>
        <begin position="473"/>
        <end position="486"/>
    </location>
</feature>
<keyword evidence="8" id="KW-0963">Cytoplasm</keyword>
<feature type="compositionally biased region" description="Polar residues" evidence="18">
    <location>
        <begin position="1230"/>
        <end position="1243"/>
    </location>
</feature>
<feature type="compositionally biased region" description="Polar residues" evidence="18">
    <location>
        <begin position="170"/>
        <end position="182"/>
    </location>
</feature>
<evidence type="ECO:0000256" key="17">
    <source>
        <dbReference type="PROSITE-ProRule" id="PRU00192"/>
    </source>
</evidence>
<dbReference type="GO" id="GO:0043130">
    <property type="term" value="F:ubiquitin binding"/>
    <property type="evidence" value="ECO:0007669"/>
    <property type="project" value="InterPro"/>
</dbReference>
<keyword evidence="13" id="KW-0009">Actin-binding</keyword>
<reference evidence="20 21" key="1">
    <citation type="journal article" date="2009" name="Genome Res.">
        <title>Comparative genomics of protoploid Saccharomycetaceae.</title>
        <authorList>
            <consortium name="The Genolevures Consortium"/>
            <person name="Souciet J.-L."/>
            <person name="Dujon B."/>
            <person name="Gaillardin C."/>
            <person name="Johnston M."/>
            <person name="Baret P.V."/>
            <person name="Cliften P."/>
            <person name="Sherman D.J."/>
            <person name="Weissenbach J."/>
            <person name="Westhof E."/>
            <person name="Wincker P."/>
            <person name="Jubin C."/>
            <person name="Poulain J."/>
            <person name="Barbe V."/>
            <person name="Segurens B."/>
            <person name="Artiguenave F."/>
            <person name="Anthouard V."/>
            <person name="Vacherie B."/>
            <person name="Val M.-E."/>
            <person name="Fulton R.S."/>
            <person name="Minx P."/>
            <person name="Wilson R."/>
            <person name="Durrens P."/>
            <person name="Jean G."/>
            <person name="Marck C."/>
            <person name="Martin T."/>
            <person name="Nikolski M."/>
            <person name="Rolland T."/>
            <person name="Seret M.-L."/>
            <person name="Casaregola S."/>
            <person name="Despons L."/>
            <person name="Fairhead C."/>
            <person name="Fischer G."/>
            <person name="Lafontaine I."/>
            <person name="Leh V."/>
            <person name="Lemaire M."/>
            <person name="de Montigny J."/>
            <person name="Neuveglise C."/>
            <person name="Thierry A."/>
            <person name="Blanc-Lenfle I."/>
            <person name="Bleykasten C."/>
            <person name="Diffels J."/>
            <person name="Fritsch E."/>
            <person name="Frangeul L."/>
            <person name="Goeffon A."/>
            <person name="Jauniaux N."/>
            <person name="Kachouri-Lafond R."/>
            <person name="Payen C."/>
            <person name="Potier S."/>
            <person name="Pribylova L."/>
            <person name="Ozanne C."/>
            <person name="Richard G.-F."/>
            <person name="Sacerdot C."/>
            <person name="Straub M.-L."/>
            <person name="Talla E."/>
        </authorList>
    </citation>
    <scope>NUCLEOTIDE SEQUENCE [LARGE SCALE GENOMIC DNA]</scope>
    <source>
        <strain evidence="21">ATCC 56472 / CBS 6340 / NRRL Y-8284</strain>
    </source>
</reference>
<feature type="region of interest" description="Disordered" evidence="18">
    <location>
        <begin position="138"/>
        <end position="244"/>
    </location>
</feature>
<protein>
    <recommendedName>
        <fullName evidence="5">Actin cytoskeleton-regulatory complex protein SLA1</fullName>
    </recommendedName>
    <alternativeName>
        <fullName evidence="16">Actin cytoskeleton-regulatory complex protein sla1</fullName>
    </alternativeName>
</protein>
<feature type="compositionally biased region" description="Basic and acidic residues" evidence="18">
    <location>
        <begin position="631"/>
        <end position="640"/>
    </location>
</feature>
<dbReference type="KEGG" id="lth:KLTH0E07744g"/>
<keyword evidence="6 17" id="KW-0728">SH3 domain</keyword>
<evidence type="ECO:0000256" key="1">
    <source>
        <dbReference type="ARBA" id="ARBA00004125"/>
    </source>
</evidence>
<dbReference type="GeneID" id="8291973"/>
<evidence type="ECO:0000256" key="16">
    <source>
        <dbReference type="ARBA" id="ARBA00070651"/>
    </source>
</evidence>
<evidence type="ECO:0000256" key="4">
    <source>
        <dbReference type="ARBA" id="ARBA00007948"/>
    </source>
</evidence>
<dbReference type="PANTHER" id="PTHR15735:SF19">
    <property type="entry name" value="ACTIN CYTOSKELETON-REGULATORY COMPLEX PROTEIN SLA1"/>
    <property type="match status" value="1"/>
</dbReference>
<feature type="region of interest" description="Disordered" evidence="18">
    <location>
        <begin position="824"/>
        <end position="853"/>
    </location>
</feature>
<dbReference type="SMART" id="SM00326">
    <property type="entry name" value="SH3"/>
    <property type="match status" value="3"/>
</dbReference>
<dbReference type="Gene3D" id="1.10.150.50">
    <property type="entry name" value="Transcription Factor, Ets-1"/>
    <property type="match status" value="1"/>
</dbReference>
<dbReference type="EMBL" id="CU928169">
    <property type="protein sequence ID" value="CAR23379.1"/>
    <property type="molecule type" value="Genomic_DNA"/>
</dbReference>
<feature type="region of interest" description="Disordered" evidence="18">
    <location>
        <begin position="631"/>
        <end position="662"/>
    </location>
</feature>
<feature type="compositionally biased region" description="Basic and acidic residues" evidence="18">
    <location>
        <begin position="459"/>
        <end position="471"/>
    </location>
</feature>
<evidence type="ECO:0000256" key="15">
    <source>
        <dbReference type="ARBA" id="ARBA00025194"/>
    </source>
</evidence>
<evidence type="ECO:0000256" key="2">
    <source>
        <dbReference type="ARBA" id="ARBA00004134"/>
    </source>
</evidence>
<evidence type="ECO:0000256" key="18">
    <source>
        <dbReference type="SAM" id="MobiDB-lite"/>
    </source>
</evidence>
<dbReference type="PROSITE" id="PS50002">
    <property type="entry name" value="SH3"/>
    <property type="match status" value="3"/>
</dbReference>
<dbReference type="FunFam" id="2.30.30.40:FF:000300">
    <property type="entry name" value="Actin cytoskeleton-regulatory complex protein SLA1"/>
    <property type="match status" value="1"/>
</dbReference>
<dbReference type="Pfam" id="PF03983">
    <property type="entry name" value="SHD1"/>
    <property type="match status" value="1"/>
</dbReference>
<dbReference type="PANTHER" id="PTHR15735">
    <property type="entry name" value="FCH AND DOUBLE SH3 DOMAINS PROTEIN"/>
    <property type="match status" value="1"/>
</dbReference>
<dbReference type="FunCoup" id="C5DHW8">
    <property type="interactions" value="178"/>
</dbReference>
<sequence>MTAFLGIYKAVFQYEPQSDEELAIDEGDMLYLLQKSDVDDWWTVKKRVIGSDAEEPVGLVPNNYIEEADILYTAKAVYDYPEVQNPEEELAFSENDSFDVFDDRDSDWILCRSQKTGEFGFVPGNYIEVTGSSVAAGQGTSASVAPAPAPAASAPALDASSFPPPPQHMSRASIQPSSNTALPPTPPESPQAEDIPPPRPARPEVEDEEYAPPKPTRPTNTESTPDRRRSAYSGSYGDDDEVEDLDLQETARSESKTGSFNTWDISEVDGRKKRKAKIAIGRDTIFFTPSKGTPQQWPIQDLMTYDNEKKHIFFEFTNPYLNLEIHTGSTDVANEIMAVLGEVKGAYHASGLREVEAASKAPAKSKKASSKSSNRKQGKVVYDFIGESGDELTITAGQIVNILDDKKSKDWWMCELPETGKKGVVPAQFVEPINQLSFMAGSLKGLRKSSRSGTPTASKDWKQDDDQEVSKKSSARKRASSFLHKKKDGEKSLSKKHKDFPDSSKTRIWVDRSGTFRVEAEFIGCVDGKIHLHKANGVKIAVAADKLCQEDLELVERMTGMSLDKYKPKNTTSNSSSSARDKERDRRRRLKEQEDRERELEQRERDRKLREQELIELRRARDLLDKERENLRASQERELPPIKPPRPNTATASSSERMTPKSASKPEYDWFEFFLNCGVDVNNCQRYTINFEREQIAEEILPDIQPSLLRTLGLREGDIIRVMKYLDQKFGRQSSVNSNATGGLFSEPDGSLKVSQTGIAANSTGALSSNLLPQQPNAQASNPRDDDAWTVKPAAKLETKSPHQTSEFTGSMQDLLDLQPLEPKRTANAAPQPNIKDLEAVKTGASKPDTAIQPEKTGASLVPLDPFKTGGHNLLPMATGGFVMVPVSTGGLVPLQRTGGMFMPQTTFGMQPTGTVLPVQKTGSGLIPVNTGGLLPQTTFGLQGSSSMMPLNRTGGTLPLQQGQMTGSLLPQTTSLSTMGLQRTGGTAMVPQTTFGMNPNPMPLSLTGGASMSLQRTGGGMPFSMQATGITGGMPQTSFGNQITGGANIGSQTGFGSQFTGGPSIMPSTTFTGQATGGANLIPSTSFGNQFTGGVNIMPQQTTGVYGGIPQPAMGSAQTGGFGTMPQNSFNMGSQMSGQRTGGMVAPYLAPTQTGGFQPQSQFGLGLQRTGGLNSYPQTSFSTGGPMQQPLGAVNTGGINQLNGMFQNTSISQPTLQSQPTGFGFGNGPQPYQKQANLHNASADNPFGF</sequence>
<feature type="compositionally biased region" description="Polar residues" evidence="18">
    <location>
        <begin position="765"/>
        <end position="782"/>
    </location>
</feature>
<accession>C5DHW8</accession>
<dbReference type="Gene3D" id="2.30.30.40">
    <property type="entry name" value="SH3 Domains"/>
    <property type="match status" value="3"/>
</dbReference>
<feature type="domain" description="SH3" evidence="19">
    <location>
        <begin position="373"/>
        <end position="435"/>
    </location>
</feature>
<dbReference type="InterPro" id="IPR007131">
    <property type="entry name" value="SHD1"/>
</dbReference>
<dbReference type="InterPro" id="IPR035800">
    <property type="entry name" value="Sla1_SH3_1"/>
</dbReference>
<evidence type="ECO:0000256" key="14">
    <source>
        <dbReference type="ARBA" id="ARBA00023212"/>
    </source>
</evidence>
<evidence type="ECO:0000256" key="9">
    <source>
        <dbReference type="ARBA" id="ARBA00022583"/>
    </source>
</evidence>
<dbReference type="InParanoid" id="C5DHW8"/>
<feature type="compositionally biased region" description="Basic and acidic residues" evidence="18">
    <location>
        <begin position="591"/>
        <end position="605"/>
    </location>
</feature>
<dbReference type="Gene3D" id="2.30.30.700">
    <property type="entry name" value="SLA1 homology domain 1"/>
    <property type="match status" value="1"/>
</dbReference>
<organism evidence="20 21">
    <name type="scientific">Lachancea thermotolerans (strain ATCC 56472 / CBS 6340 / NRRL Y-8284)</name>
    <name type="common">Yeast</name>
    <name type="synonym">Kluyveromyces thermotolerans</name>
    <dbReference type="NCBI Taxonomy" id="559295"/>
    <lineage>
        <taxon>Eukaryota</taxon>
        <taxon>Fungi</taxon>
        <taxon>Dikarya</taxon>
        <taxon>Ascomycota</taxon>
        <taxon>Saccharomycotina</taxon>
        <taxon>Saccharomycetes</taxon>
        <taxon>Saccharomycetales</taxon>
        <taxon>Saccharomycetaceae</taxon>
        <taxon>Lachancea</taxon>
    </lineage>
</organism>
<feature type="domain" description="SH3" evidence="19">
    <location>
        <begin position="3"/>
        <end position="67"/>
    </location>
</feature>
<dbReference type="GO" id="GO:0005634">
    <property type="term" value="C:nucleus"/>
    <property type="evidence" value="ECO:0007669"/>
    <property type="project" value="TreeGrafter"/>
</dbReference>
<feature type="region of interest" description="Disordered" evidence="18">
    <location>
        <begin position="446"/>
        <end position="502"/>
    </location>
</feature>
<comment type="function">
    <text evidence="15">Component of the PAN1 actin cytoskeleton-regulatory complex required for the internalization of endosomes during actin-coupled endocytosis. The complex links the site of endocytosis to the cell membrane-associated actin cytoskeleton. Mediates uptake of external molecules and vacuolar degradation of plasma membrane proteins. Plays a role in the proper organization of the cell membrane-associated actin cytoskeleton and promotes its destabilization.</text>
</comment>
<dbReference type="InterPro" id="IPR036028">
    <property type="entry name" value="SH3-like_dom_sf"/>
</dbReference>
<keyword evidence="10" id="KW-0677">Repeat</keyword>
<evidence type="ECO:0000256" key="11">
    <source>
        <dbReference type="ARBA" id="ARBA00022753"/>
    </source>
</evidence>
<dbReference type="CDD" id="cd11773">
    <property type="entry name" value="SH3_Sla1p_1"/>
    <property type="match status" value="1"/>
</dbReference>
<dbReference type="CDD" id="cd09532">
    <property type="entry name" value="SAM_SLA1_fungal"/>
    <property type="match status" value="1"/>
</dbReference>
<evidence type="ECO:0000256" key="10">
    <source>
        <dbReference type="ARBA" id="ARBA00022737"/>
    </source>
</evidence>
<feature type="region of interest" description="Disordered" evidence="18">
    <location>
        <begin position="1225"/>
        <end position="1249"/>
    </location>
</feature>
<feature type="region of interest" description="Disordered" evidence="18">
    <location>
        <begin position="765"/>
        <end position="787"/>
    </location>
</feature>
<feature type="compositionally biased region" description="Pro residues" evidence="18">
    <location>
        <begin position="183"/>
        <end position="200"/>
    </location>
</feature>
<comment type="subcellular location">
    <subcellularLocation>
        <location evidence="3">Cell membrane</location>
        <topology evidence="3">Peripheral membrane protein</topology>
        <orientation evidence="3">Cytoplasmic side</orientation>
    </subcellularLocation>
    <subcellularLocation>
        <location evidence="2">Cytoplasm</location>
        <location evidence="2">Cytoskeleton</location>
        <location evidence="2">Actin patch</location>
    </subcellularLocation>
    <subcellularLocation>
        <location evidence="1">Endosome membrane</location>
        <topology evidence="1">Peripheral membrane protein</topology>
        <orientation evidence="1">Cytoplasmic side</orientation>
    </subcellularLocation>
</comment>
<dbReference type="Proteomes" id="UP000002036">
    <property type="component" value="Chromosome E"/>
</dbReference>
<dbReference type="GO" id="GO:0030674">
    <property type="term" value="F:protein-macromolecule adaptor activity"/>
    <property type="evidence" value="ECO:0007669"/>
    <property type="project" value="InterPro"/>
</dbReference>
<dbReference type="GO" id="GO:0010008">
    <property type="term" value="C:endosome membrane"/>
    <property type="evidence" value="ECO:0007669"/>
    <property type="project" value="UniProtKB-SubCell"/>
</dbReference>
<dbReference type="GO" id="GO:0006897">
    <property type="term" value="P:endocytosis"/>
    <property type="evidence" value="ECO:0007669"/>
    <property type="project" value="UniProtKB-KW"/>
</dbReference>
<dbReference type="GO" id="GO:0000147">
    <property type="term" value="P:actin cortical patch assembly"/>
    <property type="evidence" value="ECO:0007669"/>
    <property type="project" value="TreeGrafter"/>
</dbReference>
<dbReference type="FunFam" id="1.10.150.50:FF:000094">
    <property type="entry name" value="Actin cytoskeleton-regulatory complex protein SLA1"/>
    <property type="match status" value="1"/>
</dbReference>
<dbReference type="OMA" id="FMAQGED"/>
<dbReference type="eggNOG" id="ENOG502QQC3">
    <property type="taxonomic scope" value="Eukaryota"/>
</dbReference>
<keyword evidence="7" id="KW-1003">Cell membrane</keyword>